<dbReference type="SUPFAM" id="SSF56219">
    <property type="entry name" value="DNase I-like"/>
    <property type="match status" value="1"/>
</dbReference>
<dbReference type="Gene3D" id="3.60.10.10">
    <property type="entry name" value="Endonuclease/exonuclease/phosphatase"/>
    <property type="match status" value="1"/>
</dbReference>
<evidence type="ECO:0000259" key="1">
    <source>
        <dbReference type="Pfam" id="PF03372"/>
    </source>
</evidence>
<keyword evidence="2" id="KW-0255">Endonuclease</keyword>
<accession>A0ABT0PGE0</accession>
<comment type="caution">
    <text evidence="2">The sequence shown here is derived from an EMBL/GenBank/DDBJ whole genome shotgun (WGS) entry which is preliminary data.</text>
</comment>
<reference evidence="2 3" key="1">
    <citation type="submission" date="2022-05" db="EMBL/GenBank/DDBJ databases">
        <authorList>
            <person name="Park J.-S."/>
        </authorList>
    </citation>
    <scope>NUCLEOTIDE SEQUENCE [LARGE SCALE GENOMIC DNA]</scope>
    <source>
        <strain evidence="2 3">2012CJ34-2</strain>
    </source>
</reference>
<gene>
    <name evidence="2" type="ORF">M3P05_10245</name>
</gene>
<evidence type="ECO:0000313" key="2">
    <source>
        <dbReference type="EMBL" id="MCL6270301.1"/>
    </source>
</evidence>
<dbReference type="GO" id="GO:0004519">
    <property type="term" value="F:endonuclease activity"/>
    <property type="evidence" value="ECO:0007669"/>
    <property type="project" value="UniProtKB-KW"/>
</dbReference>
<keyword evidence="3" id="KW-1185">Reference proteome</keyword>
<feature type="domain" description="Endonuclease/exonuclease/phosphatase" evidence="1">
    <location>
        <begin position="42"/>
        <end position="308"/>
    </location>
</feature>
<proteinExistence type="predicted"/>
<evidence type="ECO:0000313" key="3">
    <source>
        <dbReference type="Proteomes" id="UP001203338"/>
    </source>
</evidence>
<sequence length="340" mass="39095">MPRPQISFATCNLYNLNEPGRPIYFDRDGLSEEEYSKKLVWLSRVLTHHSADIWGFQELWHGDSLQNAFAMSGLDEEYSLLVPYDHTGGRIVCGGAVKKKMLVGEPEWIDEFPEHFKLDSKGDDAQTPDISVQVNKFSRPVLHFKVKPRQDQPAIHIYVCHFKSKKPTSIRSENWYKKSMYSRHQAALGNAISTIRRTAESAALRMILTERLKKTDTPVIVMGDLNDSQHSNTLNILTDQPNYLLSHSSRGGSDSGLYSVGTLQEYRSLRDVYYTHVYKNTRESLDHILVSQEFYDNSRKRIWAFKGMDILNDHLNDENHKETGTTDHGIVRARFEFNPA</sequence>
<dbReference type="PANTHER" id="PTHR42834">
    <property type="entry name" value="ENDONUCLEASE/EXONUCLEASE/PHOSPHATASE FAMILY PROTEIN (AFU_ORTHOLOGUE AFUA_3G09210)"/>
    <property type="match status" value="1"/>
</dbReference>
<dbReference type="EMBL" id="JAMFLX010000012">
    <property type="protein sequence ID" value="MCL6270301.1"/>
    <property type="molecule type" value="Genomic_DNA"/>
</dbReference>
<dbReference type="InterPro" id="IPR036691">
    <property type="entry name" value="Endo/exonu/phosph_ase_sf"/>
</dbReference>
<protein>
    <submittedName>
        <fullName evidence="2">Endonuclease/exonuclease/phosphatase family protein</fullName>
    </submittedName>
</protein>
<name>A0ABT0PGE0_9GAMM</name>
<keyword evidence="2" id="KW-0540">Nuclease</keyword>
<organism evidence="2 3">
    <name type="scientific">Parendozoicomonas callyspongiae</name>
    <dbReference type="NCBI Taxonomy" id="2942213"/>
    <lineage>
        <taxon>Bacteria</taxon>
        <taxon>Pseudomonadati</taxon>
        <taxon>Pseudomonadota</taxon>
        <taxon>Gammaproteobacteria</taxon>
        <taxon>Oceanospirillales</taxon>
        <taxon>Endozoicomonadaceae</taxon>
        <taxon>Parendozoicomonas</taxon>
    </lineage>
</organism>
<dbReference type="Pfam" id="PF03372">
    <property type="entry name" value="Exo_endo_phos"/>
    <property type="match status" value="1"/>
</dbReference>
<dbReference type="PANTHER" id="PTHR42834:SF1">
    <property type="entry name" value="ENDONUCLEASE_EXONUCLEASE_PHOSPHATASE FAMILY PROTEIN (AFU_ORTHOLOGUE AFUA_3G09210)"/>
    <property type="match status" value="1"/>
</dbReference>
<dbReference type="InterPro" id="IPR005135">
    <property type="entry name" value="Endo/exonuclease/phosphatase"/>
</dbReference>
<dbReference type="RefSeq" id="WP_249699490.1">
    <property type="nucleotide sequence ID" value="NZ_JAMFLX010000012.1"/>
</dbReference>
<dbReference type="Proteomes" id="UP001203338">
    <property type="component" value="Unassembled WGS sequence"/>
</dbReference>
<keyword evidence="2" id="KW-0378">Hydrolase</keyword>